<dbReference type="STRING" id="2903.R1BHF4"/>
<dbReference type="Gene3D" id="3.40.50.300">
    <property type="entry name" value="P-loop containing nucleotide triphosphate hydrolases"/>
    <property type="match status" value="2"/>
</dbReference>
<feature type="domain" description="Helicase ATP-binding" evidence="7">
    <location>
        <begin position="13"/>
        <end position="169"/>
    </location>
</feature>
<feature type="domain" description="Helicase C-terminal" evidence="8">
    <location>
        <begin position="234"/>
        <end position="434"/>
    </location>
</feature>
<dbReference type="SUPFAM" id="SSF52540">
    <property type="entry name" value="P-loop containing nucleoside triphosphate hydrolases"/>
    <property type="match status" value="1"/>
</dbReference>
<dbReference type="PROSITE" id="PS51194">
    <property type="entry name" value="HELICASE_CTER"/>
    <property type="match status" value="1"/>
</dbReference>
<dbReference type="InterPro" id="IPR016438">
    <property type="entry name" value="SKI2-like"/>
</dbReference>
<evidence type="ECO:0000259" key="8">
    <source>
        <dbReference type="PROSITE" id="PS51194"/>
    </source>
</evidence>
<dbReference type="GO" id="GO:0003724">
    <property type="term" value="F:RNA helicase activity"/>
    <property type="evidence" value="ECO:0007669"/>
    <property type="project" value="InterPro"/>
</dbReference>
<evidence type="ECO:0000256" key="6">
    <source>
        <dbReference type="ARBA" id="ARBA00023242"/>
    </source>
</evidence>
<dbReference type="InterPro" id="IPR027417">
    <property type="entry name" value="P-loop_NTPase"/>
</dbReference>
<dbReference type="OMA" id="VKMIMAR"/>
<dbReference type="GO" id="GO:0006401">
    <property type="term" value="P:RNA catabolic process"/>
    <property type="evidence" value="ECO:0007669"/>
    <property type="project" value="InterPro"/>
</dbReference>
<evidence type="ECO:0000256" key="5">
    <source>
        <dbReference type="ARBA" id="ARBA00022840"/>
    </source>
</evidence>
<keyword evidence="5" id="KW-0067">ATP-binding</keyword>
<sequence>FPFELDPFQKKALAAVDRGESVLVAAHTSAGKTVVAQYAVATSLRGKQRVVYTSPIKALSNQKYRELMAQFRDVGLMTGDVSINVDASVLVMTTEILRNMLYRGHELVREVQWVIFDEVHYMRDKERGVIWEECIVLAPSAARFVFLSATIPNAAEFAGWIAATHGRPCHIVSTPHRPTPLEHWALPAGADGLYLLKSADGAFHTANFDAAMLALRKPAGAAAAAKAGSRDSPNLRRLLAQLQRRQLTPAIIFAFSRRECEGAAMHARSLEPLGEEQQAAAAVRQVFEAAVDTLSEADQRVTQIEAMLPLLLRGVAVHHSGLLPLLKELVEILFQEGLVRFLFATETFSLGLNMPARTVVFTSMRKWDGEVFRPPSAAEYIQMSGRAGRRGLDAQGMVVLLLNEEIEAEALQAMMSASPLPLESAFRLRYNTLLKLYALESYDVELLVRRSFYTYQRVGALPEIARRRAALEAEAAALTQPDEPRLRELLAARSERAGCEVAMEAFVRAPKHVLRFLQPGRLCLLEDASRGVSLGWGVLLGWRGTATSAYALALAGDAPQPAPLHDPSAEAWVLPVRLSCLQQLSSVRLWLPDEVSSPESRRGVLHALRQVFAERRLADASAARQLNLRPLEHLGDSSPACKRAMGLLDAAREERLSRKQLLQQQAAGLATEAAGVACDEFGETVRRMQRVLLRLGLVDSERVVLLKGRAAAEVDASDEVLVAELLYRGFFNELSPAAAAAVCSCLVAADMEKIKRPQTPLPALQPPLATLREVATEVARVYTDAGIATDEAEYVQRFDSGMVNMVHAWCEGATFAELCDSCELFEGSIIRAIRRLSELLDELKSAAKAMGNDELFSKLEESCRLLRRDIVFASSLYV</sequence>
<dbReference type="Pfam" id="PF13234">
    <property type="entry name" value="MTR4_beta-barrel"/>
    <property type="match status" value="1"/>
</dbReference>
<dbReference type="eggNOG" id="KOG0948">
    <property type="taxonomic scope" value="Eukaryota"/>
</dbReference>
<dbReference type="Pfam" id="PF08148">
    <property type="entry name" value="DSHCT"/>
    <property type="match status" value="1"/>
</dbReference>
<dbReference type="InterPro" id="IPR011545">
    <property type="entry name" value="DEAD/DEAH_box_helicase_dom"/>
</dbReference>
<dbReference type="GO" id="GO:0005634">
    <property type="term" value="C:nucleus"/>
    <property type="evidence" value="ECO:0007669"/>
    <property type="project" value="UniProtKB-SubCell"/>
</dbReference>
<dbReference type="EnsemblProtists" id="EOD08792">
    <property type="protein sequence ID" value="EOD08792"/>
    <property type="gene ID" value="EMIHUDRAFT_50949"/>
</dbReference>
<dbReference type="GO" id="GO:0000460">
    <property type="term" value="P:maturation of 5.8S rRNA"/>
    <property type="evidence" value="ECO:0007669"/>
    <property type="project" value="TreeGrafter"/>
</dbReference>
<dbReference type="SMART" id="SM01142">
    <property type="entry name" value="DSHCT"/>
    <property type="match status" value="1"/>
</dbReference>
<organism evidence="9 10">
    <name type="scientific">Emiliania huxleyi (strain CCMP1516)</name>
    <dbReference type="NCBI Taxonomy" id="280463"/>
    <lineage>
        <taxon>Eukaryota</taxon>
        <taxon>Haptista</taxon>
        <taxon>Haptophyta</taxon>
        <taxon>Prymnesiophyceae</taxon>
        <taxon>Isochrysidales</taxon>
        <taxon>Noelaerhabdaceae</taxon>
        <taxon>Emiliania</taxon>
    </lineage>
</organism>
<dbReference type="PANTHER" id="PTHR12131">
    <property type="entry name" value="ATP-DEPENDENT RNA AND DNA HELICASE"/>
    <property type="match status" value="1"/>
</dbReference>
<keyword evidence="4" id="KW-0347">Helicase</keyword>
<keyword evidence="10" id="KW-1185">Reference proteome</keyword>
<dbReference type="PROSITE" id="PS51192">
    <property type="entry name" value="HELICASE_ATP_BIND_1"/>
    <property type="match status" value="1"/>
</dbReference>
<dbReference type="GO" id="GO:0016787">
    <property type="term" value="F:hydrolase activity"/>
    <property type="evidence" value="ECO:0007669"/>
    <property type="project" value="UniProtKB-KW"/>
</dbReference>
<dbReference type="PIRSF" id="PIRSF005198">
    <property type="entry name" value="Antiviral_helicase_SKI2"/>
    <property type="match status" value="1"/>
</dbReference>
<evidence type="ECO:0000313" key="10">
    <source>
        <dbReference type="Proteomes" id="UP000013827"/>
    </source>
</evidence>
<evidence type="ECO:0000259" key="7">
    <source>
        <dbReference type="PROSITE" id="PS51192"/>
    </source>
</evidence>
<reference evidence="10" key="1">
    <citation type="journal article" date="2013" name="Nature">
        <title>Pan genome of the phytoplankton Emiliania underpins its global distribution.</title>
        <authorList>
            <person name="Read B.A."/>
            <person name="Kegel J."/>
            <person name="Klute M.J."/>
            <person name="Kuo A."/>
            <person name="Lefebvre S.C."/>
            <person name="Maumus F."/>
            <person name="Mayer C."/>
            <person name="Miller J."/>
            <person name="Monier A."/>
            <person name="Salamov A."/>
            <person name="Young J."/>
            <person name="Aguilar M."/>
            <person name="Claverie J.M."/>
            <person name="Frickenhaus S."/>
            <person name="Gonzalez K."/>
            <person name="Herman E.K."/>
            <person name="Lin Y.C."/>
            <person name="Napier J."/>
            <person name="Ogata H."/>
            <person name="Sarno A.F."/>
            <person name="Shmutz J."/>
            <person name="Schroeder D."/>
            <person name="de Vargas C."/>
            <person name="Verret F."/>
            <person name="von Dassow P."/>
            <person name="Valentin K."/>
            <person name="Van de Peer Y."/>
            <person name="Wheeler G."/>
            <person name="Dacks J.B."/>
            <person name="Delwiche C.F."/>
            <person name="Dyhrman S.T."/>
            <person name="Glockner G."/>
            <person name="John U."/>
            <person name="Richards T."/>
            <person name="Worden A.Z."/>
            <person name="Zhang X."/>
            <person name="Grigoriev I.V."/>
            <person name="Allen A.E."/>
            <person name="Bidle K."/>
            <person name="Borodovsky M."/>
            <person name="Bowler C."/>
            <person name="Brownlee C."/>
            <person name="Cock J.M."/>
            <person name="Elias M."/>
            <person name="Gladyshev V.N."/>
            <person name="Groth M."/>
            <person name="Guda C."/>
            <person name="Hadaegh A."/>
            <person name="Iglesias-Rodriguez M.D."/>
            <person name="Jenkins J."/>
            <person name="Jones B.M."/>
            <person name="Lawson T."/>
            <person name="Leese F."/>
            <person name="Lindquist E."/>
            <person name="Lobanov A."/>
            <person name="Lomsadze A."/>
            <person name="Malik S.B."/>
            <person name="Marsh M.E."/>
            <person name="Mackinder L."/>
            <person name="Mock T."/>
            <person name="Mueller-Roeber B."/>
            <person name="Pagarete A."/>
            <person name="Parker M."/>
            <person name="Probert I."/>
            <person name="Quesneville H."/>
            <person name="Raines C."/>
            <person name="Rensing S.A."/>
            <person name="Riano-Pachon D.M."/>
            <person name="Richier S."/>
            <person name="Rokitta S."/>
            <person name="Shiraiwa Y."/>
            <person name="Soanes D.M."/>
            <person name="van der Giezen M."/>
            <person name="Wahlund T.M."/>
            <person name="Williams B."/>
            <person name="Wilson W."/>
            <person name="Wolfe G."/>
            <person name="Wurch L.L."/>
        </authorList>
    </citation>
    <scope>NUCLEOTIDE SEQUENCE</scope>
</reference>
<evidence type="ECO:0008006" key="11">
    <source>
        <dbReference type="Google" id="ProtNLM"/>
    </source>
</evidence>
<dbReference type="AlphaFoldDB" id="A0A0D3IC07"/>
<dbReference type="RefSeq" id="XP_005761221.1">
    <property type="nucleotide sequence ID" value="XM_005761164.1"/>
</dbReference>
<dbReference type="SMART" id="SM00490">
    <property type="entry name" value="HELICc"/>
    <property type="match status" value="1"/>
</dbReference>
<dbReference type="Gene3D" id="1.10.3380.30">
    <property type="match status" value="1"/>
</dbReference>
<evidence type="ECO:0000313" key="9">
    <source>
        <dbReference type="EnsemblProtists" id="EOD08792"/>
    </source>
</evidence>
<dbReference type="InterPro" id="IPR025696">
    <property type="entry name" value="Beta-barrel_MTR4"/>
</dbReference>
<dbReference type="InterPro" id="IPR050699">
    <property type="entry name" value="RNA-DNA_Helicase"/>
</dbReference>
<protein>
    <recommendedName>
        <fullName evidence="11">Antiviral helicase</fullName>
    </recommendedName>
</protein>
<dbReference type="HOGENOM" id="CLU_002902_0_0_1"/>
<dbReference type="Gene3D" id="2.40.30.300">
    <property type="match status" value="1"/>
</dbReference>
<keyword evidence="2" id="KW-0547">Nucleotide-binding</keyword>
<dbReference type="InterPro" id="IPR001650">
    <property type="entry name" value="Helicase_C-like"/>
</dbReference>
<dbReference type="SMART" id="SM00487">
    <property type="entry name" value="DEXDc"/>
    <property type="match status" value="1"/>
</dbReference>
<dbReference type="GeneID" id="17255009"/>
<dbReference type="PaxDb" id="2903-EOD08792"/>
<dbReference type="CDD" id="cd18795">
    <property type="entry name" value="SF2_C_Ski2"/>
    <property type="match status" value="1"/>
</dbReference>
<evidence type="ECO:0000256" key="3">
    <source>
        <dbReference type="ARBA" id="ARBA00022801"/>
    </source>
</evidence>
<evidence type="ECO:0000256" key="4">
    <source>
        <dbReference type="ARBA" id="ARBA00022806"/>
    </source>
</evidence>
<dbReference type="InterPro" id="IPR014001">
    <property type="entry name" value="Helicase_ATP-bd"/>
</dbReference>
<dbReference type="Pfam" id="PF00271">
    <property type="entry name" value="Helicase_C"/>
    <property type="match status" value="1"/>
</dbReference>
<proteinExistence type="predicted"/>
<keyword evidence="6" id="KW-0539">Nucleus</keyword>
<dbReference type="Pfam" id="PF00270">
    <property type="entry name" value="DEAD"/>
    <property type="match status" value="1"/>
</dbReference>
<evidence type="ECO:0000256" key="2">
    <source>
        <dbReference type="ARBA" id="ARBA00022741"/>
    </source>
</evidence>
<dbReference type="KEGG" id="ehx:EMIHUDRAFT_50949"/>
<name>A0A0D3IC07_EMIH1</name>
<dbReference type="PANTHER" id="PTHR12131:SF7">
    <property type="entry name" value="EXOSOME RNA HELICASE MTR4"/>
    <property type="match status" value="1"/>
</dbReference>
<dbReference type="GO" id="GO:0003723">
    <property type="term" value="F:RNA binding"/>
    <property type="evidence" value="ECO:0007669"/>
    <property type="project" value="InterPro"/>
</dbReference>
<evidence type="ECO:0000256" key="1">
    <source>
        <dbReference type="ARBA" id="ARBA00004123"/>
    </source>
</evidence>
<comment type="subcellular location">
    <subcellularLocation>
        <location evidence="1">Nucleus</location>
    </subcellularLocation>
</comment>
<keyword evidence="3" id="KW-0378">Hydrolase</keyword>
<dbReference type="Proteomes" id="UP000013827">
    <property type="component" value="Unassembled WGS sequence"/>
</dbReference>
<dbReference type="FunFam" id="3.40.50.300:FF:000083">
    <property type="entry name" value="ATP-dependent RNA helicase DOB1"/>
    <property type="match status" value="1"/>
</dbReference>
<dbReference type="GO" id="GO:0005524">
    <property type="term" value="F:ATP binding"/>
    <property type="evidence" value="ECO:0007669"/>
    <property type="project" value="UniProtKB-KW"/>
</dbReference>
<accession>A0A0D3IC07</accession>
<reference evidence="9" key="2">
    <citation type="submission" date="2024-10" db="UniProtKB">
        <authorList>
            <consortium name="EnsemblProtists"/>
        </authorList>
    </citation>
    <scope>IDENTIFICATION</scope>
</reference>
<dbReference type="InterPro" id="IPR012961">
    <property type="entry name" value="Ski2/MTR4_C"/>
</dbReference>